<reference evidence="2" key="1">
    <citation type="submission" date="2020-07" db="EMBL/GenBank/DDBJ databases">
        <title>Genome sequence and genetic diversity analysis of an under-domesticated orphan crop, white fonio (Digitaria exilis).</title>
        <authorList>
            <person name="Bennetzen J.L."/>
            <person name="Chen S."/>
            <person name="Ma X."/>
            <person name="Wang X."/>
            <person name="Yssel A.E.J."/>
            <person name="Chaluvadi S.R."/>
            <person name="Johnson M."/>
            <person name="Gangashetty P."/>
            <person name="Hamidou F."/>
            <person name="Sanogo M.D."/>
            <person name="Zwaenepoel A."/>
            <person name="Wallace J."/>
            <person name="Van De Peer Y."/>
            <person name="Van Deynze A."/>
        </authorList>
    </citation>
    <scope>NUCLEOTIDE SEQUENCE</scope>
    <source>
        <tissue evidence="2">Leaves</tissue>
    </source>
</reference>
<evidence type="ECO:0000313" key="2">
    <source>
        <dbReference type="EMBL" id="KAF8776761.1"/>
    </source>
</evidence>
<keyword evidence="3" id="KW-1185">Reference proteome</keyword>
<sequence>MTAAAAAADARPSPPLVANLPASAAAQDFVRSRCGEVCRLRPKQAARECNKLLLPFATSINGSYAGASLAGTTAMISELTAFVRDMRELDRAWPEYKLGGCIRMAEGAVGGAKEQMATLSRFYALGDDKVGEFGLSEVMKWIDAVETDFQHECSHGGLMNVVDLSKELPRARVVKNYIIVSSQLIRFPTKYAINFLGSPGLFSFLAACCTFTVFISVQRYIDMHMHTLNIYERTTPT</sequence>
<dbReference type="Proteomes" id="UP000636709">
    <property type="component" value="Unassembled WGS sequence"/>
</dbReference>
<accession>A0A835FUJ6</accession>
<evidence type="ECO:0000256" key="1">
    <source>
        <dbReference type="SAM" id="Phobius"/>
    </source>
</evidence>
<dbReference type="OrthoDB" id="684246at2759"/>
<keyword evidence="1" id="KW-1133">Transmembrane helix</keyword>
<feature type="transmembrane region" description="Helical" evidence="1">
    <location>
        <begin position="191"/>
        <end position="215"/>
    </location>
</feature>
<keyword evidence="1" id="KW-0472">Membrane</keyword>
<gene>
    <name evidence="2" type="ORF">HU200_003499</name>
</gene>
<dbReference type="AlphaFoldDB" id="A0A835FUJ6"/>
<keyword evidence="1" id="KW-0812">Transmembrane</keyword>
<proteinExistence type="predicted"/>
<comment type="caution">
    <text evidence="2">The sequence shown here is derived from an EMBL/GenBank/DDBJ whole genome shotgun (WGS) entry which is preliminary data.</text>
</comment>
<organism evidence="2 3">
    <name type="scientific">Digitaria exilis</name>
    <dbReference type="NCBI Taxonomy" id="1010633"/>
    <lineage>
        <taxon>Eukaryota</taxon>
        <taxon>Viridiplantae</taxon>
        <taxon>Streptophyta</taxon>
        <taxon>Embryophyta</taxon>
        <taxon>Tracheophyta</taxon>
        <taxon>Spermatophyta</taxon>
        <taxon>Magnoliopsida</taxon>
        <taxon>Liliopsida</taxon>
        <taxon>Poales</taxon>
        <taxon>Poaceae</taxon>
        <taxon>PACMAD clade</taxon>
        <taxon>Panicoideae</taxon>
        <taxon>Panicodae</taxon>
        <taxon>Paniceae</taxon>
        <taxon>Anthephorinae</taxon>
        <taxon>Digitaria</taxon>
    </lineage>
</organism>
<dbReference type="EMBL" id="JACEFO010000191">
    <property type="protein sequence ID" value="KAF8776761.1"/>
    <property type="molecule type" value="Genomic_DNA"/>
</dbReference>
<evidence type="ECO:0000313" key="3">
    <source>
        <dbReference type="Proteomes" id="UP000636709"/>
    </source>
</evidence>
<name>A0A835FUJ6_9POAL</name>
<protein>
    <submittedName>
        <fullName evidence="2">Uncharacterized protein</fullName>
    </submittedName>
</protein>